<evidence type="ECO:0008006" key="4">
    <source>
        <dbReference type="Google" id="ProtNLM"/>
    </source>
</evidence>
<dbReference type="InterPro" id="IPR053351">
    <property type="entry name" value="Chloroplast_NDH_Assembly"/>
</dbReference>
<dbReference type="Proteomes" id="UP001180020">
    <property type="component" value="Unassembled WGS sequence"/>
</dbReference>
<evidence type="ECO:0000313" key="3">
    <source>
        <dbReference type="Proteomes" id="UP001180020"/>
    </source>
</evidence>
<comment type="caution">
    <text evidence="2">The sequence shown here is derived from an EMBL/GenBank/DDBJ whole genome shotgun (WGS) entry which is preliminary data.</text>
</comment>
<reference evidence="2" key="1">
    <citation type="journal article" date="2023" name="Nat. Commun.">
        <title>Diploid and tetraploid genomes of Acorus and the evolution of monocots.</title>
        <authorList>
            <person name="Ma L."/>
            <person name="Liu K.W."/>
            <person name="Li Z."/>
            <person name="Hsiao Y.Y."/>
            <person name="Qi Y."/>
            <person name="Fu T."/>
            <person name="Tang G.D."/>
            <person name="Zhang D."/>
            <person name="Sun W.H."/>
            <person name="Liu D.K."/>
            <person name="Li Y."/>
            <person name="Chen G.Z."/>
            <person name="Liu X.D."/>
            <person name="Liao X.Y."/>
            <person name="Jiang Y.T."/>
            <person name="Yu X."/>
            <person name="Hao Y."/>
            <person name="Huang J."/>
            <person name="Zhao X.W."/>
            <person name="Ke S."/>
            <person name="Chen Y.Y."/>
            <person name="Wu W.L."/>
            <person name="Hsu J.L."/>
            <person name="Lin Y.F."/>
            <person name="Huang M.D."/>
            <person name="Li C.Y."/>
            <person name="Huang L."/>
            <person name="Wang Z.W."/>
            <person name="Zhao X."/>
            <person name="Zhong W.Y."/>
            <person name="Peng D.H."/>
            <person name="Ahmad S."/>
            <person name="Lan S."/>
            <person name="Zhang J.S."/>
            <person name="Tsai W.C."/>
            <person name="Van de Peer Y."/>
            <person name="Liu Z.J."/>
        </authorList>
    </citation>
    <scope>NUCLEOTIDE SEQUENCE</scope>
    <source>
        <strain evidence="2">CP</strain>
    </source>
</reference>
<protein>
    <recommendedName>
        <fullName evidence="4">Chlororespiratory reduction 41</fullName>
    </recommendedName>
</protein>
<dbReference type="PANTHER" id="PTHR36719">
    <property type="entry name" value="OS01G0676200 PROTEIN"/>
    <property type="match status" value="1"/>
</dbReference>
<feature type="compositionally biased region" description="Basic and acidic residues" evidence="1">
    <location>
        <begin position="69"/>
        <end position="81"/>
    </location>
</feature>
<reference evidence="2" key="2">
    <citation type="submission" date="2023-06" db="EMBL/GenBank/DDBJ databases">
        <authorList>
            <person name="Ma L."/>
            <person name="Liu K.-W."/>
            <person name="Li Z."/>
            <person name="Hsiao Y.-Y."/>
            <person name="Qi Y."/>
            <person name="Fu T."/>
            <person name="Tang G."/>
            <person name="Zhang D."/>
            <person name="Sun W.-H."/>
            <person name="Liu D.-K."/>
            <person name="Li Y."/>
            <person name="Chen G.-Z."/>
            <person name="Liu X.-D."/>
            <person name="Liao X.-Y."/>
            <person name="Jiang Y.-T."/>
            <person name="Yu X."/>
            <person name="Hao Y."/>
            <person name="Huang J."/>
            <person name="Zhao X.-W."/>
            <person name="Ke S."/>
            <person name="Chen Y.-Y."/>
            <person name="Wu W.-L."/>
            <person name="Hsu J.-L."/>
            <person name="Lin Y.-F."/>
            <person name="Huang M.-D."/>
            <person name="Li C.-Y."/>
            <person name="Huang L."/>
            <person name="Wang Z.-W."/>
            <person name="Zhao X."/>
            <person name="Zhong W.-Y."/>
            <person name="Peng D.-H."/>
            <person name="Ahmad S."/>
            <person name="Lan S."/>
            <person name="Zhang J.-S."/>
            <person name="Tsai W.-C."/>
            <person name="Van De Peer Y."/>
            <person name="Liu Z.-J."/>
        </authorList>
    </citation>
    <scope>NUCLEOTIDE SEQUENCE</scope>
    <source>
        <strain evidence="2">CP</strain>
        <tissue evidence="2">Leaves</tissue>
    </source>
</reference>
<accession>A0AAV9FMI4</accession>
<feature type="compositionally biased region" description="Basic residues" evidence="1">
    <location>
        <begin position="25"/>
        <end position="34"/>
    </location>
</feature>
<dbReference type="PANTHER" id="PTHR36719:SF1">
    <property type="entry name" value="PROTEIN CHLORORESPIRATORY REDUCTION 41, CHLOROPLASTIC"/>
    <property type="match status" value="1"/>
</dbReference>
<evidence type="ECO:0000313" key="2">
    <source>
        <dbReference type="EMBL" id="KAK1327103.1"/>
    </source>
</evidence>
<evidence type="ECO:0000256" key="1">
    <source>
        <dbReference type="SAM" id="MobiDB-lite"/>
    </source>
</evidence>
<proteinExistence type="predicted"/>
<sequence length="204" mass="23479">MASLRFHFLTPQNPQLFPNHPSIPLRHHHHHNHHNCATTSTSQPNSENPPPPPSEPLELSKQRKSVILPEDRRRQRSLSKREPPNLEIGWKRTKEISFEKPKAHVVMDFLEKLETLMGKGSYGSAELLAKVGAIVAGRAVEEAEVLREEGEVEERRVTELRRVLRLMEMDLEMVKAARKEETVKERVDQARARCRQAILVARSF</sequence>
<organism evidence="2 3">
    <name type="scientific">Acorus calamus</name>
    <name type="common">Sweet flag</name>
    <dbReference type="NCBI Taxonomy" id="4465"/>
    <lineage>
        <taxon>Eukaryota</taxon>
        <taxon>Viridiplantae</taxon>
        <taxon>Streptophyta</taxon>
        <taxon>Embryophyta</taxon>
        <taxon>Tracheophyta</taxon>
        <taxon>Spermatophyta</taxon>
        <taxon>Magnoliopsida</taxon>
        <taxon>Liliopsida</taxon>
        <taxon>Acoraceae</taxon>
        <taxon>Acorus</taxon>
    </lineage>
</organism>
<feature type="region of interest" description="Disordered" evidence="1">
    <location>
        <begin position="10"/>
        <end position="81"/>
    </location>
</feature>
<dbReference type="EMBL" id="JAUJYO010000001">
    <property type="protein sequence ID" value="KAK1327103.1"/>
    <property type="molecule type" value="Genomic_DNA"/>
</dbReference>
<name>A0AAV9FMI4_ACOCL</name>
<dbReference type="AlphaFoldDB" id="A0AAV9FMI4"/>
<gene>
    <name evidence="2" type="ORF">QJS10_CPA01g01007</name>
</gene>
<keyword evidence="3" id="KW-1185">Reference proteome</keyword>